<gene>
    <name evidence="2" type="ORF">J4Q44_G00076260</name>
</gene>
<dbReference type="PROSITE" id="PS50835">
    <property type="entry name" value="IG_LIKE"/>
    <property type="match status" value="1"/>
</dbReference>
<dbReference type="InterPro" id="IPR036179">
    <property type="entry name" value="Ig-like_dom_sf"/>
</dbReference>
<dbReference type="InterPro" id="IPR013783">
    <property type="entry name" value="Ig-like_fold"/>
</dbReference>
<protein>
    <recommendedName>
        <fullName evidence="1">Ig-like domain-containing protein</fullName>
    </recommendedName>
</protein>
<dbReference type="Proteomes" id="UP001356427">
    <property type="component" value="Unassembled WGS sequence"/>
</dbReference>
<evidence type="ECO:0000313" key="3">
    <source>
        <dbReference type="Proteomes" id="UP001356427"/>
    </source>
</evidence>
<evidence type="ECO:0000259" key="1">
    <source>
        <dbReference type="PROSITE" id="PS50835"/>
    </source>
</evidence>
<proteinExistence type="predicted"/>
<accession>A0AAN8R3K2</accession>
<dbReference type="Gene3D" id="2.60.40.10">
    <property type="entry name" value="Immunoglobulins"/>
    <property type="match status" value="1"/>
</dbReference>
<dbReference type="SUPFAM" id="SSF48726">
    <property type="entry name" value="Immunoglobulin"/>
    <property type="match status" value="1"/>
</dbReference>
<dbReference type="InterPro" id="IPR007110">
    <property type="entry name" value="Ig-like_dom"/>
</dbReference>
<name>A0AAN8R3K2_9TELE</name>
<sequence>MLNPCLPPSSTSSEGLGVCLLPPSLPDQAWGVQAQEAFLLFCLAVGPSDLHIHWQVNGAHLETPVTEYRHPLVHGDPDGEVLVSSWVRERALVKDSSYQCVAASSAGNDTSKVDLNILSRDEDSIPSRDMSQWRGALSEHEKLLKRWKRAWESCEGQGAL</sequence>
<organism evidence="2 3">
    <name type="scientific">Coregonus suidteri</name>
    <dbReference type="NCBI Taxonomy" id="861788"/>
    <lineage>
        <taxon>Eukaryota</taxon>
        <taxon>Metazoa</taxon>
        <taxon>Chordata</taxon>
        <taxon>Craniata</taxon>
        <taxon>Vertebrata</taxon>
        <taxon>Euteleostomi</taxon>
        <taxon>Actinopterygii</taxon>
        <taxon>Neopterygii</taxon>
        <taxon>Teleostei</taxon>
        <taxon>Protacanthopterygii</taxon>
        <taxon>Salmoniformes</taxon>
        <taxon>Salmonidae</taxon>
        <taxon>Coregoninae</taxon>
        <taxon>Coregonus</taxon>
    </lineage>
</organism>
<dbReference type="EMBL" id="JAGTTL010000005">
    <property type="protein sequence ID" value="KAK6322834.1"/>
    <property type="molecule type" value="Genomic_DNA"/>
</dbReference>
<reference evidence="2 3" key="1">
    <citation type="submission" date="2021-04" db="EMBL/GenBank/DDBJ databases">
        <authorList>
            <person name="De Guttry C."/>
            <person name="Zahm M."/>
            <person name="Klopp C."/>
            <person name="Cabau C."/>
            <person name="Louis A."/>
            <person name="Berthelot C."/>
            <person name="Parey E."/>
            <person name="Roest Crollius H."/>
            <person name="Montfort J."/>
            <person name="Robinson-Rechavi M."/>
            <person name="Bucao C."/>
            <person name="Bouchez O."/>
            <person name="Gislard M."/>
            <person name="Lluch J."/>
            <person name="Milhes M."/>
            <person name="Lampietro C."/>
            <person name="Lopez Roques C."/>
            <person name="Donnadieu C."/>
            <person name="Braasch I."/>
            <person name="Desvignes T."/>
            <person name="Postlethwait J."/>
            <person name="Bobe J."/>
            <person name="Wedekind C."/>
            <person name="Guiguen Y."/>
        </authorList>
    </citation>
    <scope>NUCLEOTIDE SEQUENCE [LARGE SCALE GENOMIC DNA]</scope>
    <source>
        <strain evidence="2">Cs_M1</strain>
        <tissue evidence="2">Blood</tissue>
    </source>
</reference>
<comment type="caution">
    <text evidence="2">The sequence shown here is derived from an EMBL/GenBank/DDBJ whole genome shotgun (WGS) entry which is preliminary data.</text>
</comment>
<feature type="domain" description="Ig-like" evidence="1">
    <location>
        <begin position="8"/>
        <end position="116"/>
    </location>
</feature>
<keyword evidence="3" id="KW-1185">Reference proteome</keyword>
<evidence type="ECO:0000313" key="2">
    <source>
        <dbReference type="EMBL" id="KAK6322834.1"/>
    </source>
</evidence>
<dbReference type="AlphaFoldDB" id="A0AAN8R3K2"/>